<evidence type="ECO:0000313" key="1">
    <source>
        <dbReference type="EMBL" id="ORY48298.1"/>
    </source>
</evidence>
<sequence>MDNREEEKEVELSSWTATATSFGSNSEPVRLLIVSCSKDGAELLSSVPSQNLIKGALFVSGVNSERNSWGCSLGTGAGATLTQISPGVLGIDLSNVGLDVSYLDLVHKLFSMLGSVPTDGVVVLDRKFSYASSVSMMMDVDSDYLGVEGLPALLVSTKVGMPQHLAKFPSFLPPNILTGWAAALLTHCESNSIPCHVFVAQNTNQKLFAESKVLELFGVHTSSLESKLAGVKLESTAGKPEVVPNALFL</sequence>
<organism evidence="1 2">
    <name type="scientific">Rhizoclosmatium globosum</name>
    <dbReference type="NCBI Taxonomy" id="329046"/>
    <lineage>
        <taxon>Eukaryota</taxon>
        <taxon>Fungi</taxon>
        <taxon>Fungi incertae sedis</taxon>
        <taxon>Chytridiomycota</taxon>
        <taxon>Chytridiomycota incertae sedis</taxon>
        <taxon>Chytridiomycetes</taxon>
        <taxon>Chytridiales</taxon>
        <taxon>Chytriomycetaceae</taxon>
        <taxon>Rhizoclosmatium</taxon>
    </lineage>
</organism>
<evidence type="ECO:0000313" key="2">
    <source>
        <dbReference type="Proteomes" id="UP000193642"/>
    </source>
</evidence>
<gene>
    <name evidence="1" type="ORF">BCR33DRAFT_714676</name>
</gene>
<dbReference type="Proteomes" id="UP000193642">
    <property type="component" value="Unassembled WGS sequence"/>
</dbReference>
<dbReference type="EMBL" id="MCGO01000012">
    <property type="protein sequence ID" value="ORY48298.1"/>
    <property type="molecule type" value="Genomic_DNA"/>
</dbReference>
<reference evidence="1 2" key="1">
    <citation type="submission" date="2016-07" db="EMBL/GenBank/DDBJ databases">
        <title>Pervasive Adenine N6-methylation of Active Genes in Fungi.</title>
        <authorList>
            <consortium name="DOE Joint Genome Institute"/>
            <person name="Mondo S.J."/>
            <person name="Dannebaum R.O."/>
            <person name="Kuo R.C."/>
            <person name="Labutti K."/>
            <person name="Haridas S."/>
            <person name="Kuo A."/>
            <person name="Salamov A."/>
            <person name="Ahrendt S.R."/>
            <person name="Lipzen A."/>
            <person name="Sullivan W."/>
            <person name="Andreopoulos W.B."/>
            <person name="Clum A."/>
            <person name="Lindquist E."/>
            <person name="Daum C."/>
            <person name="Ramamoorthy G.K."/>
            <person name="Gryganskyi A."/>
            <person name="Culley D."/>
            <person name="Magnuson J.K."/>
            <person name="James T.Y."/>
            <person name="O'Malley M.A."/>
            <person name="Stajich J.E."/>
            <person name="Spatafora J.W."/>
            <person name="Visel A."/>
            <person name="Grigoriev I.V."/>
        </authorList>
    </citation>
    <scope>NUCLEOTIDE SEQUENCE [LARGE SCALE GENOMIC DNA]</scope>
    <source>
        <strain evidence="1 2">JEL800</strain>
    </source>
</reference>
<dbReference type="AlphaFoldDB" id="A0A1Y2CMN2"/>
<accession>A0A1Y2CMN2</accession>
<protein>
    <recommendedName>
        <fullName evidence="3">Proteasome assembly chaperone 1</fullName>
    </recommendedName>
</protein>
<evidence type="ECO:0008006" key="3">
    <source>
        <dbReference type="Google" id="ProtNLM"/>
    </source>
</evidence>
<dbReference type="OrthoDB" id="17536at2759"/>
<proteinExistence type="predicted"/>
<comment type="caution">
    <text evidence="1">The sequence shown here is derived from an EMBL/GenBank/DDBJ whole genome shotgun (WGS) entry which is preliminary data.</text>
</comment>
<name>A0A1Y2CMN2_9FUNG</name>
<keyword evidence="2" id="KW-1185">Reference proteome</keyword>